<keyword evidence="1" id="KW-0472">Membrane</keyword>
<dbReference type="OrthoDB" id="6400719at2"/>
<sequence>MDTTTIKEGKSMAILSYVLIIGPLIALSINADKKNPYTSFHLRQGLGLTATFLLIGLTMSSYFNRSQLPPETSFNIAFPFWIFISILTFYGMFTAVMGYTRPIPLLGSFFQKWLKRL</sequence>
<reference evidence="2 3" key="1">
    <citation type="submission" date="2016-11" db="EMBL/GenBank/DDBJ databases">
        <authorList>
            <person name="Jaros S."/>
            <person name="Januszkiewicz K."/>
            <person name="Wedrychowicz H."/>
        </authorList>
    </citation>
    <scope>NUCLEOTIDE SEQUENCE [LARGE SCALE GENOMIC DNA]</scope>
    <source>
        <strain evidence="2 3">DSM 25660</strain>
    </source>
</reference>
<dbReference type="Proteomes" id="UP000184147">
    <property type="component" value="Unassembled WGS sequence"/>
</dbReference>
<accession>A0A1M5ALP8</accession>
<name>A0A1M5ALP8_9FLAO</name>
<dbReference type="EMBL" id="FQVQ01000006">
    <property type="protein sequence ID" value="SHF30832.1"/>
    <property type="molecule type" value="Genomic_DNA"/>
</dbReference>
<feature type="transmembrane region" description="Helical" evidence="1">
    <location>
        <begin position="46"/>
        <end position="64"/>
    </location>
</feature>
<proteinExistence type="predicted"/>
<evidence type="ECO:0000313" key="3">
    <source>
        <dbReference type="Proteomes" id="UP000184147"/>
    </source>
</evidence>
<evidence type="ECO:0000313" key="2">
    <source>
        <dbReference type="EMBL" id="SHF30832.1"/>
    </source>
</evidence>
<keyword evidence="1" id="KW-1133">Transmembrane helix</keyword>
<feature type="transmembrane region" description="Helical" evidence="1">
    <location>
        <begin position="76"/>
        <end position="99"/>
    </location>
</feature>
<keyword evidence="1" id="KW-0812">Transmembrane</keyword>
<keyword evidence="3" id="KW-1185">Reference proteome</keyword>
<feature type="transmembrane region" description="Helical" evidence="1">
    <location>
        <begin position="12"/>
        <end position="31"/>
    </location>
</feature>
<evidence type="ECO:0000256" key="1">
    <source>
        <dbReference type="SAM" id="Phobius"/>
    </source>
</evidence>
<gene>
    <name evidence="2" type="ORF">SAMN05444377_106120</name>
</gene>
<dbReference type="RefSeq" id="WP_073362889.1">
    <property type="nucleotide sequence ID" value="NZ_FQVQ01000006.1"/>
</dbReference>
<dbReference type="AlphaFoldDB" id="A0A1M5ALP8"/>
<dbReference type="STRING" id="1124188.SAMN05444377_106120"/>
<organism evidence="2 3">
    <name type="scientific">Flavobacterium fontis</name>
    <dbReference type="NCBI Taxonomy" id="1124188"/>
    <lineage>
        <taxon>Bacteria</taxon>
        <taxon>Pseudomonadati</taxon>
        <taxon>Bacteroidota</taxon>
        <taxon>Flavobacteriia</taxon>
        <taxon>Flavobacteriales</taxon>
        <taxon>Flavobacteriaceae</taxon>
        <taxon>Flavobacterium</taxon>
    </lineage>
</organism>
<evidence type="ECO:0008006" key="4">
    <source>
        <dbReference type="Google" id="ProtNLM"/>
    </source>
</evidence>
<protein>
    <recommendedName>
        <fullName evidence="4">DUF4870 domain-containing protein</fullName>
    </recommendedName>
</protein>